<name>A0A502FM61_9GAMM</name>
<dbReference type="AlphaFoldDB" id="A0A502FM61"/>
<dbReference type="Pfam" id="PF06057">
    <property type="entry name" value="VirJ"/>
    <property type="match status" value="1"/>
</dbReference>
<protein>
    <submittedName>
        <fullName evidence="3">Virulence protein</fullName>
    </submittedName>
</protein>
<dbReference type="InterPro" id="IPR029058">
    <property type="entry name" value="AB_hydrolase_fold"/>
</dbReference>
<feature type="domain" description="Bacterial virulence" evidence="2">
    <location>
        <begin position="53"/>
        <end position="258"/>
    </location>
</feature>
<evidence type="ECO:0000256" key="1">
    <source>
        <dbReference type="SAM" id="Phobius"/>
    </source>
</evidence>
<dbReference type="InterPro" id="IPR011225">
    <property type="entry name" value="IV_sec_VirJ"/>
</dbReference>
<dbReference type="Proteomes" id="UP000319486">
    <property type="component" value="Unassembled WGS sequence"/>
</dbReference>
<gene>
    <name evidence="3" type="ORF">EAH88_11530</name>
</gene>
<comment type="caution">
    <text evidence="3">The sequence shown here is derived from an EMBL/GenBank/DDBJ whole genome shotgun (WGS) entry which is preliminary data.</text>
</comment>
<dbReference type="Gene3D" id="3.40.50.1820">
    <property type="entry name" value="alpha/beta hydrolase"/>
    <property type="match status" value="1"/>
</dbReference>
<dbReference type="SUPFAM" id="SSF53474">
    <property type="entry name" value="alpha/beta-Hydrolases"/>
    <property type="match status" value="1"/>
</dbReference>
<dbReference type="EMBL" id="RCZO01000006">
    <property type="protein sequence ID" value="TPG08263.1"/>
    <property type="molecule type" value="Genomic_DNA"/>
</dbReference>
<feature type="transmembrane region" description="Helical" evidence="1">
    <location>
        <begin position="7"/>
        <end position="26"/>
    </location>
</feature>
<evidence type="ECO:0000313" key="3">
    <source>
        <dbReference type="EMBL" id="TPG08263.1"/>
    </source>
</evidence>
<dbReference type="InterPro" id="IPR010333">
    <property type="entry name" value="VirJ"/>
</dbReference>
<evidence type="ECO:0000259" key="2">
    <source>
        <dbReference type="Pfam" id="PF06057"/>
    </source>
</evidence>
<dbReference type="OrthoDB" id="641022at2"/>
<sequence length="269" mass="29726">MKRRSWIMLAAAGAGLMGIALIWSPWSRVSLEQATVVLPVAGISTPAPAGKDDVMAIIYSGDGGWADLDRRLGIAFIDRGIPVLGVNTFKYYWRERTPEESARQLDALMTKYVAEWGKRRIWLVGFSFGADVLPTIIGKLSPVNRARITQLVLLSPSRDTTFEIELEGYMIRQGWFKEHVKTLLQHLNPIRHYDTLPPLQALQGQPPTVCYYGLDDSEDSICSAPNLPAWVTVHAKKGSHHFDGGYQPLAAQMLQELPAAAAATIGSTR</sequence>
<organism evidence="3 4">
    <name type="scientific">Rhodanobacter glycinis</name>
    <dbReference type="NCBI Taxonomy" id="582702"/>
    <lineage>
        <taxon>Bacteria</taxon>
        <taxon>Pseudomonadati</taxon>
        <taxon>Pseudomonadota</taxon>
        <taxon>Gammaproteobacteria</taxon>
        <taxon>Lysobacterales</taxon>
        <taxon>Rhodanobacteraceae</taxon>
        <taxon>Rhodanobacter</taxon>
    </lineage>
</organism>
<evidence type="ECO:0000313" key="4">
    <source>
        <dbReference type="Proteomes" id="UP000319486"/>
    </source>
</evidence>
<reference evidence="3 4" key="1">
    <citation type="journal article" date="2019" name="Environ. Microbiol.">
        <title>Species interactions and distinct microbial communities in high Arctic permafrost affected cryosols are associated with the CH4 and CO2 gas fluxes.</title>
        <authorList>
            <person name="Altshuler I."/>
            <person name="Hamel J."/>
            <person name="Turney S."/>
            <person name="Magnuson E."/>
            <person name="Levesque R."/>
            <person name="Greer C."/>
            <person name="Whyte L.G."/>
        </authorList>
    </citation>
    <scope>NUCLEOTIDE SEQUENCE [LARGE SCALE GENOMIC DNA]</scope>
    <source>
        <strain evidence="3 4">S13Y</strain>
    </source>
</reference>
<keyword evidence="1" id="KW-0472">Membrane</keyword>
<keyword evidence="1" id="KW-0812">Transmembrane</keyword>
<keyword evidence="4" id="KW-1185">Reference proteome</keyword>
<keyword evidence="1" id="KW-1133">Transmembrane helix</keyword>
<accession>A0A502FM61</accession>
<proteinExistence type="predicted"/>
<dbReference type="PIRSF" id="PIRSF029063">
    <property type="entry name" value="IV_sec_VirJ"/>
    <property type="match status" value="1"/>
</dbReference>